<feature type="non-terminal residue" evidence="6">
    <location>
        <position position="1"/>
    </location>
</feature>
<evidence type="ECO:0000256" key="5">
    <source>
        <dbReference type="ARBA" id="ARBA00023242"/>
    </source>
</evidence>
<keyword evidence="5" id="KW-0539">Nucleus</keyword>
<evidence type="ECO:0000256" key="1">
    <source>
        <dbReference type="ARBA" id="ARBA00004123"/>
    </source>
</evidence>
<dbReference type="EMBL" id="KN822017">
    <property type="protein sequence ID" value="KIM66387.1"/>
    <property type="molecule type" value="Genomic_DNA"/>
</dbReference>
<evidence type="ECO:0000313" key="7">
    <source>
        <dbReference type="Proteomes" id="UP000053989"/>
    </source>
</evidence>
<dbReference type="InterPro" id="IPR052035">
    <property type="entry name" value="ZnF_BED_domain_contain"/>
</dbReference>
<accession>A0A0C3AN38</accession>
<keyword evidence="4" id="KW-0862">Zinc</keyword>
<dbReference type="InParanoid" id="A0A0C3AN38"/>
<keyword evidence="2" id="KW-0479">Metal-binding</keyword>
<dbReference type="OrthoDB" id="2677917at2759"/>
<dbReference type="AlphaFoldDB" id="A0A0C3AN38"/>
<organism evidence="6 7">
    <name type="scientific">Scleroderma citrinum Foug A</name>
    <dbReference type="NCBI Taxonomy" id="1036808"/>
    <lineage>
        <taxon>Eukaryota</taxon>
        <taxon>Fungi</taxon>
        <taxon>Dikarya</taxon>
        <taxon>Basidiomycota</taxon>
        <taxon>Agaricomycotina</taxon>
        <taxon>Agaricomycetes</taxon>
        <taxon>Agaricomycetidae</taxon>
        <taxon>Boletales</taxon>
        <taxon>Sclerodermatineae</taxon>
        <taxon>Sclerodermataceae</taxon>
        <taxon>Scleroderma</taxon>
    </lineage>
</organism>
<gene>
    <name evidence="6" type="ORF">SCLCIDRAFT_110604</name>
</gene>
<protein>
    <submittedName>
        <fullName evidence="6">Uncharacterized protein</fullName>
    </submittedName>
</protein>
<evidence type="ECO:0000313" key="6">
    <source>
        <dbReference type="EMBL" id="KIM66387.1"/>
    </source>
</evidence>
<evidence type="ECO:0000256" key="4">
    <source>
        <dbReference type="ARBA" id="ARBA00022833"/>
    </source>
</evidence>
<dbReference type="GO" id="GO:0008270">
    <property type="term" value="F:zinc ion binding"/>
    <property type="evidence" value="ECO:0007669"/>
    <property type="project" value="UniProtKB-KW"/>
</dbReference>
<keyword evidence="3" id="KW-0863">Zinc-finger</keyword>
<dbReference type="SUPFAM" id="SSF140996">
    <property type="entry name" value="Hermes dimerisation domain"/>
    <property type="match status" value="1"/>
</dbReference>
<reference evidence="6 7" key="1">
    <citation type="submission" date="2014-04" db="EMBL/GenBank/DDBJ databases">
        <authorList>
            <consortium name="DOE Joint Genome Institute"/>
            <person name="Kuo A."/>
            <person name="Kohler A."/>
            <person name="Nagy L.G."/>
            <person name="Floudas D."/>
            <person name="Copeland A."/>
            <person name="Barry K.W."/>
            <person name="Cichocki N."/>
            <person name="Veneault-Fourrey C."/>
            <person name="LaButti K."/>
            <person name="Lindquist E.A."/>
            <person name="Lipzen A."/>
            <person name="Lundell T."/>
            <person name="Morin E."/>
            <person name="Murat C."/>
            <person name="Sun H."/>
            <person name="Tunlid A."/>
            <person name="Henrissat B."/>
            <person name="Grigoriev I.V."/>
            <person name="Hibbett D.S."/>
            <person name="Martin F."/>
            <person name="Nordberg H.P."/>
            <person name="Cantor M.N."/>
            <person name="Hua S.X."/>
        </authorList>
    </citation>
    <scope>NUCLEOTIDE SEQUENCE [LARGE SCALE GENOMIC DNA]</scope>
    <source>
        <strain evidence="6 7">Foug A</strain>
    </source>
</reference>
<comment type="subcellular location">
    <subcellularLocation>
        <location evidence="1">Nucleus</location>
    </subcellularLocation>
</comment>
<dbReference type="PANTHER" id="PTHR46481:SF10">
    <property type="entry name" value="ZINC FINGER BED DOMAIN-CONTAINING PROTEIN 39"/>
    <property type="match status" value="1"/>
</dbReference>
<sequence length="260" mass="29496">ERLKWEWNSLIYAFFSPSPTIEYVGGHRSHVFRCAAKGCGKTVCRFLDNSDARSTENLCKHVGKCWGEDVLHQVFEFGNVKAACEAVKSFTENGSITVAFKWKNKEQVQFSHRPHKKWQTRAEIVRWVVESACPFNIVDDPGFGCLMKMGRPGYYLPNPCTVSRDIRKAFVCVCQKLADKLQAYGGELNFATDTWTAPNHRSFAAVTVHLEEDSKPLVIPLDVVEVARVSQILTLMYLICLRGAYSHILVQCWPANSQRC</sequence>
<name>A0A0C3AN38_9AGAM</name>
<dbReference type="GO" id="GO:0005634">
    <property type="term" value="C:nucleus"/>
    <property type="evidence" value="ECO:0007669"/>
    <property type="project" value="UniProtKB-SubCell"/>
</dbReference>
<evidence type="ECO:0000256" key="2">
    <source>
        <dbReference type="ARBA" id="ARBA00022723"/>
    </source>
</evidence>
<dbReference type="Proteomes" id="UP000053989">
    <property type="component" value="Unassembled WGS sequence"/>
</dbReference>
<reference evidence="7" key="2">
    <citation type="submission" date="2015-01" db="EMBL/GenBank/DDBJ databases">
        <title>Evolutionary Origins and Diversification of the Mycorrhizal Mutualists.</title>
        <authorList>
            <consortium name="DOE Joint Genome Institute"/>
            <consortium name="Mycorrhizal Genomics Consortium"/>
            <person name="Kohler A."/>
            <person name="Kuo A."/>
            <person name="Nagy L.G."/>
            <person name="Floudas D."/>
            <person name="Copeland A."/>
            <person name="Barry K.W."/>
            <person name="Cichocki N."/>
            <person name="Veneault-Fourrey C."/>
            <person name="LaButti K."/>
            <person name="Lindquist E.A."/>
            <person name="Lipzen A."/>
            <person name="Lundell T."/>
            <person name="Morin E."/>
            <person name="Murat C."/>
            <person name="Riley R."/>
            <person name="Ohm R."/>
            <person name="Sun H."/>
            <person name="Tunlid A."/>
            <person name="Henrissat B."/>
            <person name="Grigoriev I.V."/>
            <person name="Hibbett D.S."/>
            <person name="Martin F."/>
        </authorList>
    </citation>
    <scope>NUCLEOTIDE SEQUENCE [LARGE SCALE GENOMIC DNA]</scope>
    <source>
        <strain evidence="7">Foug A</strain>
    </source>
</reference>
<keyword evidence="7" id="KW-1185">Reference proteome</keyword>
<proteinExistence type="predicted"/>
<dbReference type="HOGENOM" id="CLU_087375_1_0_1"/>
<evidence type="ECO:0000256" key="3">
    <source>
        <dbReference type="ARBA" id="ARBA00022771"/>
    </source>
</evidence>
<dbReference type="PANTHER" id="PTHR46481">
    <property type="entry name" value="ZINC FINGER BED DOMAIN-CONTAINING PROTEIN 4"/>
    <property type="match status" value="1"/>
</dbReference>